<dbReference type="RefSeq" id="WP_116517074.1">
    <property type="nucleotide sequence ID" value="NZ_JACCEX010000001.1"/>
</dbReference>
<proteinExistence type="inferred from homology"/>
<name>A0A2U1CPE3_9BURK</name>
<dbReference type="OrthoDB" id="286202at2"/>
<evidence type="ECO:0000313" key="6">
    <source>
        <dbReference type="EMBL" id="PVY67762.1"/>
    </source>
</evidence>
<evidence type="ECO:0000256" key="4">
    <source>
        <dbReference type="SAM" id="SignalP"/>
    </source>
</evidence>
<comment type="similarity">
    <text evidence="2">Belongs to the bacterial solute-binding protein SsuA/TauA family.</text>
</comment>
<evidence type="ECO:0000256" key="3">
    <source>
        <dbReference type="ARBA" id="ARBA00022729"/>
    </source>
</evidence>
<sequence>MHWIKKACCALAFTFAATSGAHAQTKITLGHTGVADYLASFVAQERGFFKKHGLDVTFQQVAGGALAPGLQGGSLQMATLPPTNMLLGIDGGLDLVAVAGTSVTAKTDENFGLLAGAPSEIHKPEDLVGKKVGVPSIGGSLYVLARKWIADQGIDTGKVNFVEVNFPQTGDLLKNGTIDAGVSADPFLPRAVKAGNARVLAYFPAFLPENTSGVFYATTRKWAEANQAAVGQFRAAIAEAIEFTKANPEAAREDLAKYIKLPAPVLASIPTPRLSAEASPEQLSFWIDTMHGMELIRAKPDAGAIIAK</sequence>
<keyword evidence="3 4" id="KW-0732">Signal</keyword>
<dbReference type="Pfam" id="PF09084">
    <property type="entry name" value="NMT1"/>
    <property type="match status" value="1"/>
</dbReference>
<dbReference type="EMBL" id="QEKO01000001">
    <property type="protein sequence ID" value="PVY67762.1"/>
    <property type="molecule type" value="Genomic_DNA"/>
</dbReference>
<evidence type="ECO:0000313" key="7">
    <source>
        <dbReference type="Proteomes" id="UP000246145"/>
    </source>
</evidence>
<organism evidence="6 7">
    <name type="scientific">Pusillimonas noertemannii</name>
    <dbReference type="NCBI Taxonomy" id="305977"/>
    <lineage>
        <taxon>Bacteria</taxon>
        <taxon>Pseudomonadati</taxon>
        <taxon>Pseudomonadota</taxon>
        <taxon>Betaproteobacteria</taxon>
        <taxon>Burkholderiales</taxon>
        <taxon>Alcaligenaceae</taxon>
        <taxon>Pusillimonas</taxon>
    </lineage>
</organism>
<dbReference type="PANTHER" id="PTHR30024:SF47">
    <property type="entry name" value="TAURINE-BINDING PERIPLASMIC PROTEIN"/>
    <property type="match status" value="1"/>
</dbReference>
<dbReference type="GO" id="GO:0042597">
    <property type="term" value="C:periplasmic space"/>
    <property type="evidence" value="ECO:0007669"/>
    <property type="project" value="UniProtKB-SubCell"/>
</dbReference>
<accession>A0A2U1CPE3</accession>
<dbReference type="InterPro" id="IPR015168">
    <property type="entry name" value="SsuA/THI5"/>
</dbReference>
<keyword evidence="7" id="KW-1185">Reference proteome</keyword>
<comment type="subcellular location">
    <subcellularLocation>
        <location evidence="1">Periplasm</location>
    </subcellularLocation>
</comment>
<feature type="chain" id="PRO_5015781579" evidence="4">
    <location>
        <begin position="24"/>
        <end position="308"/>
    </location>
</feature>
<gene>
    <name evidence="6" type="ORF">C7440_0145</name>
</gene>
<dbReference type="Proteomes" id="UP000246145">
    <property type="component" value="Unassembled WGS sequence"/>
</dbReference>
<evidence type="ECO:0000259" key="5">
    <source>
        <dbReference type="Pfam" id="PF09084"/>
    </source>
</evidence>
<dbReference type="Gene3D" id="3.40.190.10">
    <property type="entry name" value="Periplasmic binding protein-like II"/>
    <property type="match status" value="2"/>
</dbReference>
<comment type="caution">
    <text evidence="6">The sequence shown here is derived from an EMBL/GenBank/DDBJ whole genome shotgun (WGS) entry which is preliminary data.</text>
</comment>
<feature type="domain" description="SsuA/THI5-like" evidence="5">
    <location>
        <begin position="39"/>
        <end position="251"/>
    </location>
</feature>
<dbReference type="STRING" id="1231391.GCA_000308195_01446"/>
<evidence type="ECO:0000256" key="1">
    <source>
        <dbReference type="ARBA" id="ARBA00004418"/>
    </source>
</evidence>
<feature type="signal peptide" evidence="4">
    <location>
        <begin position="1"/>
        <end position="23"/>
    </location>
</feature>
<dbReference type="AlphaFoldDB" id="A0A2U1CPE3"/>
<dbReference type="SUPFAM" id="SSF53850">
    <property type="entry name" value="Periplasmic binding protein-like II"/>
    <property type="match status" value="1"/>
</dbReference>
<protein>
    <submittedName>
        <fullName evidence="6">ABC-type nitrate/sulfonate/bicarbonate transport system substrate-binding protein</fullName>
    </submittedName>
</protein>
<dbReference type="PANTHER" id="PTHR30024">
    <property type="entry name" value="ALIPHATIC SULFONATES-BINDING PROTEIN-RELATED"/>
    <property type="match status" value="1"/>
</dbReference>
<reference evidence="6 7" key="1">
    <citation type="submission" date="2018-04" db="EMBL/GenBank/DDBJ databases">
        <title>Genomic Encyclopedia of Type Strains, Phase IV (KMG-IV): sequencing the most valuable type-strain genomes for metagenomic binning, comparative biology and taxonomic classification.</title>
        <authorList>
            <person name="Goeker M."/>
        </authorList>
    </citation>
    <scope>NUCLEOTIDE SEQUENCE [LARGE SCALE GENOMIC DNA]</scope>
    <source>
        <strain evidence="6 7">DSM 10065</strain>
    </source>
</reference>
<evidence type="ECO:0000256" key="2">
    <source>
        <dbReference type="ARBA" id="ARBA00010742"/>
    </source>
</evidence>